<dbReference type="Proteomes" id="UP000663864">
    <property type="component" value="Unassembled WGS sequence"/>
</dbReference>
<name>A0A813SVS5_9BILA</name>
<keyword evidence="1 3" id="KW-0147">Chitin-binding</keyword>
<evidence type="ECO:0000256" key="4">
    <source>
        <dbReference type="SAM" id="MobiDB-lite"/>
    </source>
</evidence>
<dbReference type="InterPro" id="IPR036861">
    <property type="entry name" value="Endochitinase-like_sf"/>
</dbReference>
<dbReference type="PROSITE" id="PS50941">
    <property type="entry name" value="CHIT_BIND_I_2"/>
    <property type="match status" value="3"/>
</dbReference>
<feature type="disulfide bond" evidence="3">
    <location>
        <begin position="308"/>
        <end position="322"/>
    </location>
</feature>
<dbReference type="EMBL" id="CAJNOT010000047">
    <property type="protein sequence ID" value="CAF0801118.1"/>
    <property type="molecule type" value="Genomic_DNA"/>
</dbReference>
<dbReference type="AlphaFoldDB" id="A0A813SVS5"/>
<evidence type="ECO:0000256" key="3">
    <source>
        <dbReference type="PROSITE-ProRule" id="PRU00261"/>
    </source>
</evidence>
<gene>
    <name evidence="6" type="ORF">ZHD862_LOCUS2414</name>
</gene>
<feature type="domain" description="Chitin-binding type-1" evidence="5">
    <location>
        <begin position="270"/>
        <end position="333"/>
    </location>
</feature>
<reference evidence="6" key="1">
    <citation type="submission" date="2021-02" db="EMBL/GenBank/DDBJ databases">
        <authorList>
            <person name="Nowell W R."/>
        </authorList>
    </citation>
    <scope>NUCLEOTIDE SEQUENCE</scope>
</reference>
<evidence type="ECO:0000256" key="2">
    <source>
        <dbReference type="ARBA" id="ARBA00023157"/>
    </source>
</evidence>
<protein>
    <recommendedName>
        <fullName evidence="5">Chitin-binding type-1 domain-containing protein</fullName>
    </recommendedName>
</protein>
<dbReference type="PANTHER" id="PTHR47849">
    <property type="entry name" value="CHITIN-BINDING LECTIN 1"/>
    <property type="match status" value="1"/>
</dbReference>
<feature type="compositionally biased region" description="Low complexity" evidence="4">
    <location>
        <begin position="235"/>
        <end position="247"/>
    </location>
</feature>
<evidence type="ECO:0000259" key="5">
    <source>
        <dbReference type="PROSITE" id="PS50941"/>
    </source>
</evidence>
<dbReference type="Pfam" id="PF00187">
    <property type="entry name" value="Chitin_bind_1"/>
    <property type="match status" value="5"/>
</dbReference>
<comment type="caution">
    <text evidence="6">The sequence shown here is derived from an EMBL/GenBank/DDBJ whole genome shotgun (WGS) entry which is preliminary data.</text>
</comment>
<organism evidence="6 7">
    <name type="scientific">Rotaria sordida</name>
    <dbReference type="NCBI Taxonomy" id="392033"/>
    <lineage>
        <taxon>Eukaryota</taxon>
        <taxon>Metazoa</taxon>
        <taxon>Spiralia</taxon>
        <taxon>Gnathifera</taxon>
        <taxon>Rotifera</taxon>
        <taxon>Eurotatoria</taxon>
        <taxon>Bdelloidea</taxon>
        <taxon>Philodinida</taxon>
        <taxon>Philodinidae</taxon>
        <taxon>Rotaria</taxon>
    </lineage>
</organism>
<keyword evidence="2 3" id="KW-1015">Disulfide bond</keyword>
<sequence length="612" mass="65169">MQSHNLFSLLADRILLHPNSFTMVTYNVLFEITKEDYYRKVNKIVESMKDDDDNESKTSISPRKLSDSQTPVDEQTASTPISNRQVFKTNQLSPFTISEFKYSPMYIRLLHSVFDSIEVDVRLWRSDSTRSITVVINNPDNQIFCANVVHIISQMADGLCNAYDSLETILELTYLMNINENDDISTLIASFIKNLESVLQELDVQRLSAIFSRQASIIRSDYCGDGCQAGPCTETTTTTTTSSTTTTGVNPPCSDPTQCRSKWGYCGTGSDYCGDGCQAGPCTETTTTTSSSITTTGVNLPCSDSTQCRSKWGYCGTGSDYCGDGCQAGPCMGATTTTSSSTITTGGSLLCSDPTQCRSKWGFCGTGSDYCGDGCQAGPCMGTTTTTSSSTITTEGSLPCSDPTQCRSKWGYCGTGSDYCGDGCQAGPCTETTTTTTSSSTTTTGVNPPCSDPTQCRSKWGYCGTGSDYCGDGCQGGPCTETTTTTSSSTTTTGVNLSCSDPTQCRSKWGYCGTGSDYCGDGCQAGPCTGTSENNNGSASENGSIGVIDNSTFACVFNTIDSALRTSRFNGLKATGWTPVNKDEAAVFLAHVFHETDGLKTMREYCAPGMLS</sequence>
<accession>A0A813SVS5</accession>
<feature type="disulfide bond" evidence="3">
    <location>
        <begin position="406"/>
        <end position="420"/>
    </location>
</feature>
<dbReference type="SUPFAM" id="SSF57016">
    <property type="entry name" value="Plant lectins/antimicrobial peptides"/>
    <property type="match status" value="6"/>
</dbReference>
<dbReference type="SMART" id="SM00270">
    <property type="entry name" value="ChtBD1"/>
    <property type="match status" value="6"/>
</dbReference>
<evidence type="ECO:0000256" key="1">
    <source>
        <dbReference type="ARBA" id="ARBA00022669"/>
    </source>
</evidence>
<dbReference type="GO" id="GO:0008061">
    <property type="term" value="F:chitin binding"/>
    <property type="evidence" value="ECO:0007669"/>
    <property type="project" value="UniProtKB-UniRule"/>
</dbReference>
<dbReference type="PANTHER" id="PTHR47849:SF8">
    <property type="entry name" value="LECTIN"/>
    <property type="match status" value="1"/>
</dbReference>
<feature type="compositionally biased region" description="Polar residues" evidence="4">
    <location>
        <begin position="57"/>
        <end position="80"/>
    </location>
</feature>
<dbReference type="InterPro" id="IPR001002">
    <property type="entry name" value="Chitin-bd_1"/>
</dbReference>
<dbReference type="Gene3D" id="3.30.60.10">
    <property type="entry name" value="Endochitinase-like"/>
    <property type="match status" value="6"/>
</dbReference>
<dbReference type="CDD" id="cd00035">
    <property type="entry name" value="ChtBD1"/>
    <property type="match status" value="6"/>
</dbReference>
<feature type="region of interest" description="Disordered" evidence="4">
    <location>
        <begin position="49"/>
        <end position="80"/>
    </location>
</feature>
<feature type="domain" description="Chitin-binding type-1" evidence="5">
    <location>
        <begin position="368"/>
        <end position="431"/>
    </location>
</feature>
<feature type="disulfide bond" evidence="3">
    <location>
        <begin position="505"/>
        <end position="519"/>
    </location>
</feature>
<feature type="region of interest" description="Disordered" evidence="4">
    <location>
        <begin position="235"/>
        <end position="255"/>
    </location>
</feature>
<comment type="caution">
    <text evidence="3">Lacks conserved residue(s) required for the propagation of feature annotation.</text>
</comment>
<feature type="domain" description="Chitin-binding type-1" evidence="5">
    <location>
        <begin position="467"/>
        <end position="530"/>
    </location>
</feature>
<evidence type="ECO:0000313" key="7">
    <source>
        <dbReference type="Proteomes" id="UP000663864"/>
    </source>
</evidence>
<dbReference type="InterPro" id="IPR023346">
    <property type="entry name" value="Lysozyme-like_dom_sf"/>
</dbReference>
<proteinExistence type="predicted"/>
<dbReference type="SUPFAM" id="SSF53955">
    <property type="entry name" value="Lysozyme-like"/>
    <property type="match status" value="1"/>
</dbReference>
<evidence type="ECO:0000313" key="6">
    <source>
        <dbReference type="EMBL" id="CAF0801118.1"/>
    </source>
</evidence>